<keyword evidence="2" id="KW-1185">Reference proteome</keyword>
<evidence type="ECO:0000313" key="2">
    <source>
        <dbReference type="Proteomes" id="UP000800039"/>
    </source>
</evidence>
<dbReference type="PANTHER" id="PTHR38790">
    <property type="entry name" value="2EXR DOMAIN-CONTAINING PROTEIN-RELATED"/>
    <property type="match status" value="1"/>
</dbReference>
<comment type="caution">
    <text evidence="1">The sequence shown here is derived from an EMBL/GenBank/DDBJ whole genome shotgun (WGS) entry which is preliminary data.</text>
</comment>
<dbReference type="RefSeq" id="XP_040782930.1">
    <property type="nucleotide sequence ID" value="XM_040938418.1"/>
</dbReference>
<reference evidence="1" key="1">
    <citation type="submission" date="2020-01" db="EMBL/GenBank/DDBJ databases">
        <authorList>
            <consortium name="DOE Joint Genome Institute"/>
            <person name="Haridas S."/>
            <person name="Albert R."/>
            <person name="Binder M."/>
            <person name="Bloem J."/>
            <person name="Labutti K."/>
            <person name="Salamov A."/>
            <person name="Andreopoulos B."/>
            <person name="Baker S.E."/>
            <person name="Barry K."/>
            <person name="Bills G."/>
            <person name="Bluhm B.H."/>
            <person name="Cannon C."/>
            <person name="Castanera R."/>
            <person name="Culley D.E."/>
            <person name="Daum C."/>
            <person name="Ezra D."/>
            <person name="Gonzalez J.B."/>
            <person name="Henrissat B."/>
            <person name="Kuo A."/>
            <person name="Liang C."/>
            <person name="Lipzen A."/>
            <person name="Lutzoni F."/>
            <person name="Magnuson J."/>
            <person name="Mondo S."/>
            <person name="Nolan M."/>
            <person name="Ohm R."/>
            <person name="Pangilinan J."/>
            <person name="Park H.-J."/>
            <person name="Ramirez L."/>
            <person name="Alfaro M."/>
            <person name="Sun H."/>
            <person name="Tritt A."/>
            <person name="Yoshinaga Y."/>
            <person name="Zwiers L.-H."/>
            <person name="Turgeon B.G."/>
            <person name="Goodwin S.B."/>
            <person name="Spatafora J.W."/>
            <person name="Crous P.W."/>
            <person name="Grigoriev I.V."/>
        </authorList>
    </citation>
    <scope>NUCLEOTIDE SEQUENCE</scope>
    <source>
        <strain evidence="1">CBS 394.84</strain>
    </source>
</reference>
<dbReference type="GeneID" id="63855674"/>
<proteinExistence type="predicted"/>
<dbReference type="EMBL" id="ML976620">
    <property type="protein sequence ID" value="KAF1840367.1"/>
    <property type="molecule type" value="Genomic_DNA"/>
</dbReference>
<dbReference type="PANTHER" id="PTHR38790:SF4">
    <property type="entry name" value="2EXR DOMAIN-CONTAINING PROTEIN"/>
    <property type="match status" value="1"/>
</dbReference>
<gene>
    <name evidence="1" type="ORF">K460DRAFT_437447</name>
</gene>
<organism evidence="1 2">
    <name type="scientific">Cucurbitaria berberidis CBS 394.84</name>
    <dbReference type="NCBI Taxonomy" id="1168544"/>
    <lineage>
        <taxon>Eukaryota</taxon>
        <taxon>Fungi</taxon>
        <taxon>Dikarya</taxon>
        <taxon>Ascomycota</taxon>
        <taxon>Pezizomycotina</taxon>
        <taxon>Dothideomycetes</taxon>
        <taxon>Pleosporomycetidae</taxon>
        <taxon>Pleosporales</taxon>
        <taxon>Pleosporineae</taxon>
        <taxon>Cucurbitariaceae</taxon>
        <taxon>Cucurbitaria</taxon>
    </lineage>
</organism>
<sequence>MQDDRRVLGGPLDALLLVSKLNQIASPFLQLSAESRNSIYEHYFQQIKWLIHSEEDERHREHTLHVPSLLLVCRQIYTETALLPYSKSLLSANNLTLFAKWLATRSILQVNSITRLELQCSLALMDHSITHHTLPVDKHGTLLRSFPRLKYIHLQVDVTRRTRFGGPTHPNCAQTHVNDLRQSFEKIVPGVEVTAAHATEEET</sequence>
<name>A0A9P4L3I9_9PLEO</name>
<evidence type="ECO:0000313" key="1">
    <source>
        <dbReference type="EMBL" id="KAF1840367.1"/>
    </source>
</evidence>
<dbReference type="Proteomes" id="UP000800039">
    <property type="component" value="Unassembled WGS sequence"/>
</dbReference>
<accession>A0A9P4L3I9</accession>
<protein>
    <submittedName>
        <fullName evidence="1">Uncharacterized protein</fullName>
    </submittedName>
</protein>
<dbReference type="AlphaFoldDB" id="A0A9P4L3I9"/>
<dbReference type="OrthoDB" id="5413827at2759"/>